<sequence length="417" mass="43474">MYLSSIDRPHAATTSRRRALFLVSGNVFALGAVSLITDISSEMVTAVLPVYLMIGLHLSPTVYGVVDGTYTGATALLRLVGGYVADRASRRKFIAGLGYGLSAVAKLGLLAAGNAVGAIGAVIAIDRTGKGLRTAPRDALITLSTPPRLYGRAFGVHRMMDTIGAFAGPLVALAILAGTAQAYDAVFVASFCIAAFGVLVLVLFVRDHRDEQPPKATVTPSALRGLLRIAPVRRLVLAACLAGMVTIGDGFVYLLLQRREELSIGWFPLLAVGTNLSYLVLATPLGVLADKIGRQKVVIGGYLALMLVYVLLFGPLGGWPLLIVVLGLYGLFYASTDGVLIALAGPVLPSGVRTTGIALIQTGQALSYLVSSVLFGLAWTTWGPTGAIRIAAAIAAVAVIVVALLLRRIAADAEQPA</sequence>
<dbReference type="PANTHER" id="PTHR23518">
    <property type="entry name" value="C-METHYLTRANSFERASE"/>
    <property type="match status" value="1"/>
</dbReference>
<dbReference type="GO" id="GO:0005886">
    <property type="term" value="C:plasma membrane"/>
    <property type="evidence" value="ECO:0007669"/>
    <property type="project" value="UniProtKB-SubCell"/>
</dbReference>
<comment type="caution">
    <text evidence="7">The sequence shown here is derived from an EMBL/GenBank/DDBJ whole genome shotgun (WGS) entry which is preliminary data.</text>
</comment>
<dbReference type="Proteomes" id="UP000305836">
    <property type="component" value="Unassembled WGS sequence"/>
</dbReference>
<feature type="transmembrane region" description="Helical" evidence="5">
    <location>
        <begin position="235"/>
        <end position="256"/>
    </location>
</feature>
<organism evidence="7 8">
    <name type="scientific">Kribbella jiaozuonensis</name>
    <dbReference type="NCBI Taxonomy" id="2575441"/>
    <lineage>
        <taxon>Bacteria</taxon>
        <taxon>Bacillati</taxon>
        <taxon>Actinomycetota</taxon>
        <taxon>Actinomycetes</taxon>
        <taxon>Propionibacteriales</taxon>
        <taxon>Kribbellaceae</taxon>
        <taxon>Kribbella</taxon>
    </lineage>
</organism>
<evidence type="ECO:0000256" key="4">
    <source>
        <dbReference type="ARBA" id="ARBA00023136"/>
    </source>
</evidence>
<dbReference type="PANTHER" id="PTHR23518:SF2">
    <property type="entry name" value="MAJOR FACILITATOR SUPERFAMILY TRANSPORTER"/>
    <property type="match status" value="1"/>
</dbReference>
<proteinExistence type="predicted"/>
<dbReference type="Pfam" id="PF07690">
    <property type="entry name" value="MFS_1"/>
    <property type="match status" value="1"/>
</dbReference>
<keyword evidence="4 5" id="KW-0472">Membrane</keyword>
<dbReference type="PROSITE" id="PS50850">
    <property type="entry name" value="MFS"/>
    <property type="match status" value="1"/>
</dbReference>
<keyword evidence="2 5" id="KW-0812">Transmembrane</keyword>
<gene>
    <name evidence="7" type="ORF">FDA38_27845</name>
</gene>
<comment type="subcellular location">
    <subcellularLocation>
        <location evidence="1">Cell membrane</location>
        <topology evidence="1">Multi-pass membrane protein</topology>
    </subcellularLocation>
</comment>
<dbReference type="RefSeq" id="WP_137257095.1">
    <property type="nucleotide sequence ID" value="NZ_JBHSPQ010000003.1"/>
</dbReference>
<dbReference type="InterPro" id="IPR011701">
    <property type="entry name" value="MFS"/>
</dbReference>
<feature type="transmembrane region" description="Helical" evidence="5">
    <location>
        <begin position="20"/>
        <end position="41"/>
    </location>
</feature>
<feature type="transmembrane region" description="Helical" evidence="5">
    <location>
        <begin position="262"/>
        <end position="285"/>
    </location>
</feature>
<dbReference type="SUPFAM" id="SSF103473">
    <property type="entry name" value="MFS general substrate transporter"/>
    <property type="match status" value="1"/>
</dbReference>
<accession>A0A4U3LPG4</accession>
<dbReference type="Gene3D" id="1.20.1250.20">
    <property type="entry name" value="MFS general substrate transporter like domains"/>
    <property type="match status" value="2"/>
</dbReference>
<evidence type="ECO:0000313" key="8">
    <source>
        <dbReference type="Proteomes" id="UP000305836"/>
    </source>
</evidence>
<evidence type="ECO:0000256" key="3">
    <source>
        <dbReference type="ARBA" id="ARBA00022989"/>
    </source>
</evidence>
<feature type="transmembrane region" description="Helical" evidence="5">
    <location>
        <begin position="162"/>
        <end position="180"/>
    </location>
</feature>
<evidence type="ECO:0000313" key="7">
    <source>
        <dbReference type="EMBL" id="TKK76227.1"/>
    </source>
</evidence>
<evidence type="ECO:0000256" key="1">
    <source>
        <dbReference type="ARBA" id="ARBA00004651"/>
    </source>
</evidence>
<feature type="transmembrane region" description="Helical" evidence="5">
    <location>
        <begin position="297"/>
        <end position="316"/>
    </location>
</feature>
<evidence type="ECO:0000256" key="2">
    <source>
        <dbReference type="ARBA" id="ARBA00022692"/>
    </source>
</evidence>
<dbReference type="OrthoDB" id="9803985at2"/>
<evidence type="ECO:0000259" key="6">
    <source>
        <dbReference type="PROSITE" id="PS50850"/>
    </source>
</evidence>
<keyword evidence="8" id="KW-1185">Reference proteome</keyword>
<dbReference type="InterPro" id="IPR036259">
    <property type="entry name" value="MFS_trans_sf"/>
</dbReference>
<feature type="domain" description="Major facilitator superfamily (MFS) profile" evidence="6">
    <location>
        <begin position="26"/>
        <end position="410"/>
    </location>
</feature>
<feature type="transmembrane region" description="Helical" evidence="5">
    <location>
        <begin position="186"/>
        <end position="205"/>
    </location>
</feature>
<dbReference type="GO" id="GO:0022857">
    <property type="term" value="F:transmembrane transporter activity"/>
    <property type="evidence" value="ECO:0007669"/>
    <property type="project" value="InterPro"/>
</dbReference>
<reference evidence="7 8" key="1">
    <citation type="submission" date="2019-04" db="EMBL/GenBank/DDBJ databases">
        <title>Kribbella sp. NEAU-THZ 27 nov., a novel actinomycete isolated from soil.</title>
        <authorList>
            <person name="Duan L."/>
        </authorList>
    </citation>
    <scope>NUCLEOTIDE SEQUENCE [LARGE SCALE GENOMIC DNA]</scope>
    <source>
        <strain evidence="8">NEAU-THZ27</strain>
    </source>
</reference>
<dbReference type="EMBL" id="SZPZ01000004">
    <property type="protein sequence ID" value="TKK76227.1"/>
    <property type="molecule type" value="Genomic_DNA"/>
</dbReference>
<dbReference type="InterPro" id="IPR020846">
    <property type="entry name" value="MFS_dom"/>
</dbReference>
<feature type="transmembrane region" description="Helical" evidence="5">
    <location>
        <begin position="365"/>
        <end position="382"/>
    </location>
</feature>
<dbReference type="AlphaFoldDB" id="A0A4U3LPG4"/>
<protein>
    <submittedName>
        <fullName evidence="7">MFS transporter</fullName>
    </submittedName>
</protein>
<keyword evidence="3 5" id="KW-1133">Transmembrane helix</keyword>
<feature type="transmembrane region" description="Helical" evidence="5">
    <location>
        <begin position="388"/>
        <end position="406"/>
    </location>
</feature>
<name>A0A4U3LPG4_9ACTN</name>
<evidence type="ECO:0000256" key="5">
    <source>
        <dbReference type="SAM" id="Phobius"/>
    </source>
</evidence>
<dbReference type="CDD" id="cd17370">
    <property type="entry name" value="MFS_MJ1317_like"/>
    <property type="match status" value="1"/>
</dbReference>